<accession>A0ABZ1N7T4</accession>
<dbReference type="InterPro" id="IPR010310">
    <property type="entry name" value="T7SS_ESAT-6-like"/>
</dbReference>
<dbReference type="InterPro" id="IPR036689">
    <property type="entry name" value="ESAT-6-like_sf"/>
</dbReference>
<keyword evidence="2" id="KW-1185">Reference proteome</keyword>
<dbReference type="SUPFAM" id="SSF140453">
    <property type="entry name" value="EsxAB dimer-like"/>
    <property type="match status" value="1"/>
</dbReference>
<dbReference type="EMBL" id="CP109527">
    <property type="protein sequence ID" value="WTY36042.1"/>
    <property type="molecule type" value="Genomic_DNA"/>
</dbReference>
<evidence type="ECO:0000313" key="1">
    <source>
        <dbReference type="EMBL" id="WTY36042.1"/>
    </source>
</evidence>
<organism evidence="1 2">
    <name type="scientific">Nocardia salmonicida</name>
    <dbReference type="NCBI Taxonomy" id="53431"/>
    <lineage>
        <taxon>Bacteria</taxon>
        <taxon>Bacillati</taxon>
        <taxon>Actinomycetota</taxon>
        <taxon>Actinomycetes</taxon>
        <taxon>Mycobacteriales</taxon>
        <taxon>Nocardiaceae</taxon>
        <taxon>Nocardia</taxon>
    </lineage>
</organism>
<protein>
    <submittedName>
        <fullName evidence="1">WXG100 family type VII secretion target</fullName>
    </submittedName>
</protein>
<dbReference type="Gene3D" id="1.10.287.1060">
    <property type="entry name" value="ESAT-6-like"/>
    <property type="match status" value="1"/>
</dbReference>
<reference evidence="1 2" key="1">
    <citation type="submission" date="2022-10" db="EMBL/GenBank/DDBJ databases">
        <title>The complete genomes of actinobacterial strains from the NBC collection.</title>
        <authorList>
            <person name="Joergensen T.S."/>
            <person name="Alvarez Arevalo M."/>
            <person name="Sterndorff E.B."/>
            <person name="Faurdal D."/>
            <person name="Vuksanovic O."/>
            <person name="Mourched A.-S."/>
            <person name="Charusanti P."/>
            <person name="Shaw S."/>
            <person name="Blin K."/>
            <person name="Weber T."/>
        </authorList>
    </citation>
    <scope>NUCLEOTIDE SEQUENCE [LARGE SCALE GENOMIC DNA]</scope>
    <source>
        <strain evidence="1 2">NBC_01413</strain>
    </source>
</reference>
<dbReference type="Proteomes" id="UP001621418">
    <property type="component" value="Chromosome"/>
</dbReference>
<gene>
    <name evidence="1" type="ORF">OG308_33215</name>
</gene>
<evidence type="ECO:0000313" key="2">
    <source>
        <dbReference type="Proteomes" id="UP001621418"/>
    </source>
</evidence>
<name>A0ABZ1N7T4_9NOCA</name>
<dbReference type="GeneID" id="91379033"/>
<proteinExistence type="predicted"/>
<dbReference type="Pfam" id="PF06013">
    <property type="entry name" value="WXG100"/>
    <property type="match status" value="1"/>
</dbReference>
<sequence>MSKAPSEYLAEPSLEDPLSDQFEFLITSNAISPSYWVCKWCENVIGTDPLKWVTSKISGDWEALQKAGKAVENLAAYSSTFSDSVKSAATTVDATWDGNAATSAQAYFTKLSAAVSAQVGPLQEMADEINRFASSAYHLSTAMSNSLQALLDWGAIALIQLAAAEVAGLTGVGLVATAALVAAATLTTLKVIKAWNDLVQTFNTGYAALEGIAGVGFGVVAVVESADMPALPNASYDHPGA</sequence>
<dbReference type="RefSeq" id="WP_328656921.1">
    <property type="nucleotide sequence ID" value="NZ_CP108014.1"/>
</dbReference>